<evidence type="ECO:0000259" key="12">
    <source>
        <dbReference type="PROSITE" id="PS50939"/>
    </source>
</evidence>
<reference evidence="13 14" key="1">
    <citation type="journal article" date="2024" name="Nat. Commun.">
        <title>Phylogenomics reveals the evolutionary origins of lichenization in chlorophyte algae.</title>
        <authorList>
            <person name="Puginier C."/>
            <person name="Libourel C."/>
            <person name="Otte J."/>
            <person name="Skaloud P."/>
            <person name="Haon M."/>
            <person name="Grisel S."/>
            <person name="Petersen M."/>
            <person name="Berrin J.G."/>
            <person name="Delaux P.M."/>
            <person name="Dal Grande F."/>
            <person name="Keller J."/>
        </authorList>
    </citation>
    <scope>NUCLEOTIDE SEQUENCE [LARGE SCALE GENOMIC DNA]</scope>
    <source>
        <strain evidence="13 14">SAG 216-7</strain>
    </source>
</reference>
<keyword evidence="7" id="KW-0249">Electron transport</keyword>
<keyword evidence="5 11" id="KW-0812">Transmembrane</keyword>
<dbReference type="Pfam" id="PF09375">
    <property type="entry name" value="Peptidase_M75"/>
    <property type="match status" value="2"/>
</dbReference>
<dbReference type="InterPro" id="IPR050894">
    <property type="entry name" value="EfeM/EfeO_iron_uptake"/>
</dbReference>
<proteinExistence type="inferred from homology"/>
<organism evidence="13 14">
    <name type="scientific">Coccomyxa subellipsoidea</name>
    <dbReference type="NCBI Taxonomy" id="248742"/>
    <lineage>
        <taxon>Eukaryota</taxon>
        <taxon>Viridiplantae</taxon>
        <taxon>Chlorophyta</taxon>
        <taxon>core chlorophytes</taxon>
        <taxon>Trebouxiophyceae</taxon>
        <taxon>Trebouxiophyceae incertae sedis</taxon>
        <taxon>Coccomyxaceae</taxon>
        <taxon>Coccomyxa</taxon>
    </lineage>
</organism>
<dbReference type="CDD" id="cd14656">
    <property type="entry name" value="Imelysin-like_EfeO"/>
    <property type="match status" value="2"/>
</dbReference>
<feature type="transmembrane region" description="Helical" evidence="11">
    <location>
        <begin position="266"/>
        <end position="284"/>
    </location>
</feature>
<feature type="region of interest" description="Disordered" evidence="10">
    <location>
        <begin position="167"/>
        <end position="203"/>
    </location>
</feature>
<dbReference type="PANTHER" id="PTHR39192">
    <property type="entry name" value="IRON UPTAKE SYSTEM COMPONENT EFEO"/>
    <property type="match status" value="1"/>
</dbReference>
<keyword evidence="9 11" id="KW-0472">Membrane</keyword>
<feature type="compositionally biased region" description="Polar residues" evidence="10">
    <location>
        <begin position="175"/>
        <end position="184"/>
    </location>
</feature>
<dbReference type="Pfam" id="PF03188">
    <property type="entry name" value="Cytochrom_B561"/>
    <property type="match status" value="1"/>
</dbReference>
<keyword evidence="14" id="KW-1185">Reference proteome</keyword>
<protein>
    <recommendedName>
        <fullName evidence="12">Cytochrome b561 domain-containing protein</fullName>
    </recommendedName>
</protein>
<keyword evidence="6" id="KW-0732">Signal</keyword>
<feature type="transmembrane region" description="Helical" evidence="11">
    <location>
        <begin position="31"/>
        <end position="51"/>
    </location>
</feature>
<evidence type="ECO:0000256" key="1">
    <source>
        <dbReference type="ARBA" id="ARBA00004196"/>
    </source>
</evidence>
<dbReference type="Gene3D" id="1.20.1420.20">
    <property type="entry name" value="M75 peptidase, HXXE motif"/>
    <property type="match status" value="2"/>
</dbReference>
<dbReference type="PANTHER" id="PTHR39192:SF1">
    <property type="entry name" value="IRON UPTAKE SYSTEM COMPONENT EFEO"/>
    <property type="match status" value="1"/>
</dbReference>
<dbReference type="InterPro" id="IPR038352">
    <property type="entry name" value="Imelysin_sf"/>
</dbReference>
<evidence type="ECO:0000256" key="7">
    <source>
        <dbReference type="ARBA" id="ARBA00022982"/>
    </source>
</evidence>
<feature type="transmembrane region" description="Helical" evidence="11">
    <location>
        <begin position="71"/>
        <end position="92"/>
    </location>
</feature>
<evidence type="ECO:0000256" key="4">
    <source>
        <dbReference type="ARBA" id="ARBA00022448"/>
    </source>
</evidence>
<sequence length="833" mass="91564">MTIAWPVCMVEAILSYRAPLVTLPNRTVHKYVHVALQSVAGVFIVLGMIYVGKYKKASKEAFFYSLHSWTGIIAIVLYFIQYIAGFFVYLVSSRLDWIYSTRFPAPSSSGDLNCSDIIRIALGTKDWQSCPAEPDLIKCFNKARPLWVAFVRDCELFSEPYPCTQQESACVKPGSTPSQNSTQPAKAEGESKRKAKAEGEAEGRRHMLSYRRLFAEGEGEGGAASANGSPGCFPDFYSSQDFDDWLQGKYQVPDYAVGSKLKPGGIIVWILHGLAILFMARLYLANQAQLNLDGAKALQSAIRSGDLSAAKAAYQKARPHYEEVEVLYEAFPDIDKDIDNRAYAYPNGEASCGAVDPFARGTEFQGYHKIESLLYRDGDVQGAGIYADELVRDSEDLVKAFQDKTQFNASRTFDGIIDVATEIGSKKISSEEETYSDLSVLIFYHNFKGIQSQYEPFAQLVQANNASTAQAVTQAFSAFNASVSPYVTVTNGQETYAPYANFTNEQREAISRAAYQTADALTEAAAALGIEKKPDAGERAGECQPPIKFNGTDAVIQQGVSYFQALMRYQVPLIAALQAAISSGNISAARTAYVHSRPLYEQIEVLAGAFTQEDADIDARPYVFSGGDEDEDFKGFHKIERALYRDNNLAMAAEYAPILVNSTADLDAKVNDTSNFNSDVAFAGMMALANEVGAKKVSSEEETWSKLSNLIFYNNWKGIYSQLLPFAQLFKNTSLVDSLTPTFEAAFKCLPVVTKDVWSKVNATDVNQEFVDALIYEDYGAFDLSAANQKTRDCIVRGSYGIRDAILEVAKSVDVSTSCDPVYTFSSACYATA</sequence>
<dbReference type="CDD" id="cd08554">
    <property type="entry name" value="Cyt_b561"/>
    <property type="match status" value="1"/>
</dbReference>
<accession>A0ABR2YK57</accession>
<evidence type="ECO:0000256" key="3">
    <source>
        <dbReference type="ARBA" id="ARBA00005989"/>
    </source>
</evidence>
<dbReference type="SMART" id="SM00665">
    <property type="entry name" value="B561"/>
    <property type="match status" value="1"/>
</dbReference>
<dbReference type="InterPro" id="IPR034981">
    <property type="entry name" value="Imelysin-like_EfeO/Algp7"/>
</dbReference>
<evidence type="ECO:0000256" key="5">
    <source>
        <dbReference type="ARBA" id="ARBA00022692"/>
    </source>
</evidence>
<dbReference type="Gene3D" id="1.20.120.1770">
    <property type="match status" value="1"/>
</dbReference>
<evidence type="ECO:0000313" key="13">
    <source>
        <dbReference type="EMBL" id="KAK9906523.1"/>
    </source>
</evidence>
<gene>
    <name evidence="13" type="ORF">WJX75_003346</name>
</gene>
<dbReference type="Proteomes" id="UP001491310">
    <property type="component" value="Unassembled WGS sequence"/>
</dbReference>
<feature type="compositionally biased region" description="Basic and acidic residues" evidence="10">
    <location>
        <begin position="187"/>
        <end position="203"/>
    </location>
</feature>
<keyword evidence="4" id="KW-0813">Transport</keyword>
<dbReference type="InterPro" id="IPR018976">
    <property type="entry name" value="Imelysin-like"/>
</dbReference>
<evidence type="ECO:0000256" key="8">
    <source>
        <dbReference type="ARBA" id="ARBA00022989"/>
    </source>
</evidence>
<dbReference type="EMBL" id="JALJOT010000010">
    <property type="protein sequence ID" value="KAK9906523.1"/>
    <property type="molecule type" value="Genomic_DNA"/>
</dbReference>
<name>A0ABR2YK57_9CHLO</name>
<evidence type="ECO:0000313" key="14">
    <source>
        <dbReference type="Proteomes" id="UP001491310"/>
    </source>
</evidence>
<dbReference type="InterPro" id="IPR006593">
    <property type="entry name" value="Cyt_b561/ferric_Rdtase_TM"/>
</dbReference>
<comment type="subcellular location">
    <subcellularLocation>
        <location evidence="1">Cell envelope</location>
    </subcellularLocation>
    <subcellularLocation>
        <location evidence="2">Membrane</location>
    </subcellularLocation>
</comment>
<evidence type="ECO:0000256" key="10">
    <source>
        <dbReference type="SAM" id="MobiDB-lite"/>
    </source>
</evidence>
<comment type="similarity">
    <text evidence="3">Belongs to the EfeM/EfeO family.</text>
</comment>
<evidence type="ECO:0000256" key="11">
    <source>
        <dbReference type="SAM" id="Phobius"/>
    </source>
</evidence>
<dbReference type="PROSITE" id="PS50939">
    <property type="entry name" value="CYTOCHROME_B561"/>
    <property type="match status" value="1"/>
</dbReference>
<comment type="caution">
    <text evidence="13">The sequence shown here is derived from an EMBL/GenBank/DDBJ whole genome shotgun (WGS) entry which is preliminary data.</text>
</comment>
<evidence type="ECO:0000256" key="2">
    <source>
        <dbReference type="ARBA" id="ARBA00004370"/>
    </source>
</evidence>
<evidence type="ECO:0000256" key="9">
    <source>
        <dbReference type="ARBA" id="ARBA00023136"/>
    </source>
</evidence>
<evidence type="ECO:0000256" key="6">
    <source>
        <dbReference type="ARBA" id="ARBA00022729"/>
    </source>
</evidence>
<keyword evidence="8 11" id="KW-1133">Transmembrane helix</keyword>
<feature type="domain" description="Cytochrome b561" evidence="12">
    <location>
        <begin position="1"/>
        <end position="90"/>
    </location>
</feature>